<evidence type="ECO:0000256" key="6">
    <source>
        <dbReference type="ARBA" id="ARBA00023295"/>
    </source>
</evidence>
<keyword evidence="3 9" id="KW-0378">Hydrolase</keyword>
<dbReference type="Gene3D" id="2.160.20.10">
    <property type="entry name" value="Single-stranded right-handed beta-helix, Pectin lyase-like"/>
    <property type="match status" value="1"/>
</dbReference>
<dbReference type="InterPro" id="IPR012334">
    <property type="entry name" value="Pectin_lyas_fold"/>
</dbReference>
<evidence type="ECO:0000256" key="3">
    <source>
        <dbReference type="ARBA" id="ARBA00022801"/>
    </source>
</evidence>
<keyword evidence="12" id="KW-1185">Reference proteome</keyword>
<dbReference type="InterPro" id="IPR000743">
    <property type="entry name" value="Glyco_hydro_28"/>
</dbReference>
<name>A0A6C0P3E3_9BACL</name>
<evidence type="ECO:0000256" key="2">
    <source>
        <dbReference type="ARBA" id="ARBA00022737"/>
    </source>
</evidence>
<dbReference type="GO" id="GO:0000272">
    <property type="term" value="P:polysaccharide catabolic process"/>
    <property type="evidence" value="ECO:0007669"/>
    <property type="project" value="UniProtKB-KW"/>
</dbReference>
<evidence type="ECO:0000256" key="7">
    <source>
        <dbReference type="ARBA" id="ARBA00023326"/>
    </source>
</evidence>
<evidence type="ECO:0008006" key="13">
    <source>
        <dbReference type="Google" id="ProtNLM"/>
    </source>
</evidence>
<proteinExistence type="inferred from homology"/>
<evidence type="ECO:0000256" key="1">
    <source>
        <dbReference type="ARBA" id="ARBA00008834"/>
    </source>
</evidence>
<dbReference type="InterPro" id="IPR006626">
    <property type="entry name" value="PbH1"/>
</dbReference>
<evidence type="ECO:0000256" key="4">
    <source>
        <dbReference type="ARBA" id="ARBA00023180"/>
    </source>
</evidence>
<evidence type="ECO:0000256" key="10">
    <source>
        <dbReference type="SAM" id="MobiDB-lite"/>
    </source>
</evidence>
<dbReference type="RefSeq" id="WP_162642625.1">
    <property type="nucleotide sequence ID" value="NZ_CP048286.1"/>
</dbReference>
<evidence type="ECO:0000256" key="8">
    <source>
        <dbReference type="ARBA" id="ARBA00037278"/>
    </source>
</evidence>
<dbReference type="InterPro" id="IPR011050">
    <property type="entry name" value="Pectin_lyase_fold/virulence"/>
</dbReference>
<feature type="region of interest" description="Disordered" evidence="10">
    <location>
        <begin position="1"/>
        <end position="25"/>
    </location>
</feature>
<reference evidence="11 12" key="1">
    <citation type="submission" date="2020-02" db="EMBL/GenBank/DDBJ databases">
        <title>Paenibacillus sp. nov., isolated from rhizosphere soil of tomato.</title>
        <authorList>
            <person name="Weon H.-Y."/>
            <person name="Lee S.A."/>
        </authorList>
    </citation>
    <scope>NUCLEOTIDE SEQUENCE [LARGE SCALE GENOMIC DNA]</scope>
    <source>
        <strain evidence="11 12">14171R-81</strain>
    </source>
</reference>
<keyword evidence="5" id="KW-0119">Carbohydrate metabolism</keyword>
<protein>
    <recommendedName>
        <fullName evidence="13">Glycoside hydrolase</fullName>
    </recommendedName>
</protein>
<comment type="similarity">
    <text evidence="1 9">Belongs to the glycosyl hydrolase 28 family.</text>
</comment>
<sequence>MELNDRIDQAVQRSGNGMQTQTEQQPLLLTKDWKPSADYRVYAGGREVNVHCSEGTSFAIIVCPAAEELVLEVESAAAFSRAVVRPLSTGITPSAVGYKLRFAVRAGHKLSVELDGSAKRPLLLFVQAEESAKPDANDPRVHYYAGGRVYDAGRIVLRSNETLYIEEGAVVRGTVVAEDAAGISVRGRGVLDGSGWRGVRTSDDERRNMIRLVNCERIALEGVTVLDGDSWHVLPIACRDVAITDLNIITFEGTGDGIDIVGCEDVTVAGCFIRSNDDCIAVKAVGYFHPAGCKDVRNVHVSGCVMWNAPWGNALEIGYETSCETIENIVFEDCDIIRCEFEGWQSGGTFTIHNGDRAVVQNVRYDNIRIEDSQEKLVDIKVLHSKYSKDEERGFVRNIRFSNIHIVDGPFPVSVIRGFDEAHLIEDVSFTNLTAYGQLLRSANEARMVVELARGITFE</sequence>
<organism evidence="11 12">
    <name type="scientific">Paenibacillus rhizovicinus</name>
    <dbReference type="NCBI Taxonomy" id="2704463"/>
    <lineage>
        <taxon>Bacteria</taxon>
        <taxon>Bacillati</taxon>
        <taxon>Bacillota</taxon>
        <taxon>Bacilli</taxon>
        <taxon>Bacillales</taxon>
        <taxon>Paenibacillaceae</taxon>
        <taxon>Paenibacillus</taxon>
    </lineage>
</organism>
<dbReference type="GO" id="GO:0004650">
    <property type="term" value="F:polygalacturonase activity"/>
    <property type="evidence" value="ECO:0007669"/>
    <property type="project" value="InterPro"/>
</dbReference>
<dbReference type="PANTHER" id="PTHR31736:SF9">
    <property type="entry name" value="ENDO-XYLOGALACTURONAN HYDROLASE A-RELATED"/>
    <property type="match status" value="1"/>
</dbReference>
<keyword evidence="2" id="KW-0677">Repeat</keyword>
<dbReference type="KEGG" id="prz:GZH47_19555"/>
<dbReference type="Proteomes" id="UP000479114">
    <property type="component" value="Chromosome"/>
</dbReference>
<dbReference type="EMBL" id="CP048286">
    <property type="protein sequence ID" value="QHW32786.1"/>
    <property type="molecule type" value="Genomic_DNA"/>
</dbReference>
<dbReference type="AlphaFoldDB" id="A0A6C0P3E3"/>
<keyword evidence="6 9" id="KW-0326">Glycosidase</keyword>
<evidence type="ECO:0000313" key="11">
    <source>
        <dbReference type="EMBL" id="QHW32786.1"/>
    </source>
</evidence>
<keyword evidence="4" id="KW-0325">Glycoprotein</keyword>
<dbReference type="Pfam" id="PF00295">
    <property type="entry name" value="Glyco_hydro_28"/>
    <property type="match status" value="1"/>
</dbReference>
<gene>
    <name evidence="11" type="ORF">GZH47_19555</name>
</gene>
<dbReference type="SUPFAM" id="SSF51126">
    <property type="entry name" value="Pectin lyase-like"/>
    <property type="match status" value="1"/>
</dbReference>
<evidence type="ECO:0000313" key="12">
    <source>
        <dbReference type="Proteomes" id="UP000479114"/>
    </source>
</evidence>
<dbReference type="PANTHER" id="PTHR31736">
    <property type="match status" value="1"/>
</dbReference>
<comment type="function">
    <text evidence="8">Pectinolytic enzyme involved in the degradation of xylogalacturonan (xga), a galacturonan backbone heavily substituted with xylose, and which is one important component of the hairy regions of pectin. Activity requires a galacturonic acid backbone substituted with xylose.</text>
</comment>
<dbReference type="SMART" id="SM00710">
    <property type="entry name" value="PbH1"/>
    <property type="match status" value="6"/>
</dbReference>
<keyword evidence="7" id="KW-0624">Polysaccharide degradation</keyword>
<evidence type="ECO:0000256" key="9">
    <source>
        <dbReference type="RuleBase" id="RU361169"/>
    </source>
</evidence>
<accession>A0A6C0P3E3</accession>
<evidence type="ECO:0000256" key="5">
    <source>
        <dbReference type="ARBA" id="ARBA00023277"/>
    </source>
</evidence>